<comment type="similarity">
    <text evidence="1">Belongs to the thioredoxin family.</text>
</comment>
<evidence type="ECO:0000256" key="3">
    <source>
        <dbReference type="SAM" id="MobiDB-lite"/>
    </source>
</evidence>
<organism evidence="6 7">
    <name type="scientific">Sporothrix curviconia</name>
    <dbReference type="NCBI Taxonomy" id="1260050"/>
    <lineage>
        <taxon>Eukaryota</taxon>
        <taxon>Fungi</taxon>
        <taxon>Dikarya</taxon>
        <taxon>Ascomycota</taxon>
        <taxon>Pezizomycotina</taxon>
        <taxon>Sordariomycetes</taxon>
        <taxon>Sordariomycetidae</taxon>
        <taxon>Ophiostomatales</taxon>
        <taxon>Ophiostomataceae</taxon>
        <taxon>Sporothrix</taxon>
    </lineage>
</organism>
<protein>
    <recommendedName>
        <fullName evidence="5">Thioredoxin domain-containing protein</fullName>
    </recommendedName>
</protein>
<gene>
    <name evidence="6" type="ORF">SCUCBS95973_007371</name>
</gene>
<keyword evidence="4" id="KW-0812">Transmembrane</keyword>
<evidence type="ECO:0000256" key="2">
    <source>
        <dbReference type="ARBA" id="ARBA00023157"/>
    </source>
</evidence>
<feature type="region of interest" description="Disordered" evidence="3">
    <location>
        <begin position="133"/>
        <end position="152"/>
    </location>
</feature>
<dbReference type="Gene3D" id="3.40.30.10">
    <property type="entry name" value="Glutaredoxin"/>
    <property type="match status" value="1"/>
</dbReference>
<keyword evidence="7" id="KW-1185">Reference proteome</keyword>
<dbReference type="EMBL" id="CAWUHB010000050">
    <property type="protein sequence ID" value="CAK7229851.1"/>
    <property type="molecule type" value="Genomic_DNA"/>
</dbReference>
<dbReference type="CDD" id="cd02947">
    <property type="entry name" value="TRX_family"/>
    <property type="match status" value="1"/>
</dbReference>
<keyword evidence="4" id="KW-0472">Membrane</keyword>
<evidence type="ECO:0000256" key="1">
    <source>
        <dbReference type="ARBA" id="ARBA00008987"/>
    </source>
</evidence>
<sequence length="272" mass="28074">MTTKISSSQQWRQVTSANSIVVTDFYADWCGPCKMIAPTFESLANKHAKPNRIAFAKVDVDSLRDIAQQYGVRAMPTFVILRNGSVHETIQGANPPALTAAVEKAVKLASGGGGATFSTPGRTLGTDAPAASSAAGIRIGGGPSRPSGSPIQGHRSWFDPMRVINWLISFIGLYLTSLFSLDPYMAAQNSKFNKQRQPAPSGFSSGAPFGGRKFVNPAGQAVCGMMAAAGGQGAVKSNTTGGHGSSSGSKTGSGSGAQQRGGFKTLADLGSD</sequence>
<comment type="caution">
    <text evidence="6">The sequence shown here is derived from an EMBL/GenBank/DDBJ whole genome shotgun (WGS) entry which is preliminary data.</text>
</comment>
<dbReference type="PROSITE" id="PS51352">
    <property type="entry name" value="THIOREDOXIN_2"/>
    <property type="match status" value="1"/>
</dbReference>
<proteinExistence type="inferred from homology"/>
<dbReference type="PANTHER" id="PTHR46115">
    <property type="entry name" value="THIOREDOXIN-LIKE PROTEIN 1"/>
    <property type="match status" value="1"/>
</dbReference>
<reference evidence="6 7" key="1">
    <citation type="submission" date="2024-01" db="EMBL/GenBank/DDBJ databases">
        <authorList>
            <person name="Allen C."/>
            <person name="Tagirdzhanova G."/>
        </authorList>
    </citation>
    <scope>NUCLEOTIDE SEQUENCE [LARGE SCALE GENOMIC DNA]</scope>
</reference>
<evidence type="ECO:0000313" key="6">
    <source>
        <dbReference type="EMBL" id="CAK7229851.1"/>
    </source>
</evidence>
<evidence type="ECO:0000313" key="7">
    <source>
        <dbReference type="Proteomes" id="UP001642405"/>
    </source>
</evidence>
<evidence type="ECO:0000256" key="4">
    <source>
        <dbReference type="SAM" id="Phobius"/>
    </source>
</evidence>
<keyword evidence="4" id="KW-1133">Transmembrane helix</keyword>
<name>A0ABP0CFI3_9PEZI</name>
<dbReference type="InterPro" id="IPR013766">
    <property type="entry name" value="Thioredoxin_domain"/>
</dbReference>
<dbReference type="PRINTS" id="PR00421">
    <property type="entry name" value="THIOREDOXIN"/>
</dbReference>
<feature type="transmembrane region" description="Helical" evidence="4">
    <location>
        <begin position="163"/>
        <end position="181"/>
    </location>
</feature>
<dbReference type="InterPro" id="IPR017937">
    <property type="entry name" value="Thioredoxin_CS"/>
</dbReference>
<accession>A0ABP0CFI3</accession>
<feature type="region of interest" description="Disordered" evidence="3">
    <location>
        <begin position="233"/>
        <end position="272"/>
    </location>
</feature>
<dbReference type="Pfam" id="PF00085">
    <property type="entry name" value="Thioredoxin"/>
    <property type="match status" value="1"/>
</dbReference>
<feature type="compositionally biased region" description="Gly residues" evidence="3">
    <location>
        <begin position="241"/>
        <end position="255"/>
    </location>
</feature>
<feature type="domain" description="Thioredoxin" evidence="5">
    <location>
        <begin position="1"/>
        <end position="107"/>
    </location>
</feature>
<dbReference type="InterPro" id="IPR036249">
    <property type="entry name" value="Thioredoxin-like_sf"/>
</dbReference>
<dbReference type="SUPFAM" id="SSF52833">
    <property type="entry name" value="Thioredoxin-like"/>
    <property type="match status" value="1"/>
</dbReference>
<keyword evidence="2" id="KW-1015">Disulfide bond</keyword>
<evidence type="ECO:0000259" key="5">
    <source>
        <dbReference type="PROSITE" id="PS51352"/>
    </source>
</evidence>
<dbReference type="PROSITE" id="PS00194">
    <property type="entry name" value="THIOREDOXIN_1"/>
    <property type="match status" value="1"/>
</dbReference>
<dbReference type="Proteomes" id="UP001642405">
    <property type="component" value="Unassembled WGS sequence"/>
</dbReference>